<feature type="compositionally biased region" description="Basic and acidic residues" evidence="1">
    <location>
        <begin position="244"/>
        <end position="258"/>
    </location>
</feature>
<evidence type="ECO:0000313" key="2">
    <source>
        <dbReference type="EMBL" id="KZV88099.1"/>
    </source>
</evidence>
<dbReference type="EMBL" id="KV426107">
    <property type="protein sequence ID" value="KZV88099.1"/>
    <property type="molecule type" value="Genomic_DNA"/>
</dbReference>
<protein>
    <submittedName>
        <fullName evidence="2">Uncharacterized protein</fullName>
    </submittedName>
</protein>
<feature type="compositionally biased region" description="Basic and acidic residues" evidence="1">
    <location>
        <begin position="1"/>
        <end position="11"/>
    </location>
</feature>
<feature type="region of interest" description="Disordered" evidence="1">
    <location>
        <begin position="485"/>
        <end position="534"/>
    </location>
</feature>
<feature type="compositionally biased region" description="Low complexity" evidence="1">
    <location>
        <begin position="508"/>
        <end position="518"/>
    </location>
</feature>
<reference evidence="2 3" key="1">
    <citation type="journal article" date="2016" name="Mol. Biol. Evol.">
        <title>Comparative Genomics of Early-Diverging Mushroom-Forming Fungi Provides Insights into the Origins of Lignocellulose Decay Capabilities.</title>
        <authorList>
            <person name="Nagy L.G."/>
            <person name="Riley R."/>
            <person name="Tritt A."/>
            <person name="Adam C."/>
            <person name="Daum C."/>
            <person name="Floudas D."/>
            <person name="Sun H."/>
            <person name="Yadav J.S."/>
            <person name="Pangilinan J."/>
            <person name="Larsson K.H."/>
            <person name="Matsuura K."/>
            <person name="Barry K."/>
            <person name="Labutti K."/>
            <person name="Kuo R."/>
            <person name="Ohm R.A."/>
            <person name="Bhattacharya S.S."/>
            <person name="Shirouzu T."/>
            <person name="Yoshinaga Y."/>
            <person name="Martin F.M."/>
            <person name="Grigoriev I.V."/>
            <person name="Hibbett D.S."/>
        </authorList>
    </citation>
    <scope>NUCLEOTIDE SEQUENCE [LARGE SCALE GENOMIC DNA]</scope>
    <source>
        <strain evidence="2 3">HHB12029</strain>
    </source>
</reference>
<feature type="region of interest" description="Disordered" evidence="1">
    <location>
        <begin position="763"/>
        <end position="865"/>
    </location>
</feature>
<keyword evidence="3" id="KW-1185">Reference proteome</keyword>
<feature type="compositionally biased region" description="Low complexity" evidence="1">
    <location>
        <begin position="66"/>
        <end position="91"/>
    </location>
</feature>
<feature type="region of interest" description="Disordered" evidence="1">
    <location>
        <begin position="178"/>
        <end position="317"/>
    </location>
</feature>
<dbReference type="AlphaFoldDB" id="A0A166A309"/>
<feature type="non-terminal residue" evidence="2">
    <location>
        <position position="865"/>
    </location>
</feature>
<organism evidence="2 3">
    <name type="scientific">Exidia glandulosa HHB12029</name>
    <dbReference type="NCBI Taxonomy" id="1314781"/>
    <lineage>
        <taxon>Eukaryota</taxon>
        <taxon>Fungi</taxon>
        <taxon>Dikarya</taxon>
        <taxon>Basidiomycota</taxon>
        <taxon>Agaricomycotina</taxon>
        <taxon>Agaricomycetes</taxon>
        <taxon>Auriculariales</taxon>
        <taxon>Exidiaceae</taxon>
        <taxon>Exidia</taxon>
    </lineage>
</organism>
<gene>
    <name evidence="2" type="ORF">EXIGLDRAFT_772981</name>
</gene>
<accession>A0A166A309</accession>
<feature type="compositionally biased region" description="Low complexity" evidence="1">
    <location>
        <begin position="128"/>
        <end position="142"/>
    </location>
</feature>
<dbReference type="Proteomes" id="UP000077266">
    <property type="component" value="Unassembled WGS sequence"/>
</dbReference>
<dbReference type="InParanoid" id="A0A166A309"/>
<feature type="compositionally biased region" description="Gly residues" evidence="1">
    <location>
        <begin position="854"/>
        <end position="865"/>
    </location>
</feature>
<feature type="region of interest" description="Disordered" evidence="1">
    <location>
        <begin position="587"/>
        <end position="615"/>
    </location>
</feature>
<feature type="compositionally biased region" description="Polar residues" evidence="1">
    <location>
        <begin position="92"/>
        <end position="110"/>
    </location>
</feature>
<feature type="compositionally biased region" description="Low complexity" evidence="1">
    <location>
        <begin position="19"/>
        <end position="51"/>
    </location>
</feature>
<sequence>MAKTKKDKDEDAPSAAVNAPDAGAPSGAAPTTGTAAAKKASASSSAPSNAPARPPGAPSNKKSGNRSSYSQAAASRSAAGPSVPSPSSNSRGVLQTPRTTQLSVFGSGSPLTPAPEGDASPAGTNLTPTNASSSRNSPTPTSRAPPPSSLARPDPVVQFANRMLATADEYIARQLNLGGAAEQKVEDPPSSPPSGQAGGPEEGSQAKDEQSGRRLSSITLSSSSPIRSRQSLAPGADWDLSPVGERRLSFADDLHSPESDSFDEVARSKTRRQSAIHLPAAAHSSSDGSNRTVRATPNTSMEAPAVGSPPRNSPKTSRLSAKLVFTSVAQGPFWLCDDRFFSTKPATASWMTGNNTRQMALDFVQLDLPLDRIKSVDYQGEREYEMDTDVIYSFKVVGDSLSKACEALYAERDHLPRLPHQWKESVDLAVSASYPRTMNVMQVFAWAMSWLDYVRQWLEFQHKMRRYNDLDESPEPDVRTLLKAAAQSTHARSASLGRAPRSRDGSTRGRSTTRVTHSSQRDRSVSSSKSKAAEEIRNMHRSILGLKDDLENLVSAAKRASSPAIAQDTASLPPAAVAAPGAPVAVAAPGAQRRASSAPPSTKPGTEDDLNRDIPPQLRKETLEFSRARQKLSAAEIATPGPVKKGKEKAQTDVFAAAATPYKPPFEDGDGKDDGLVHEDDLGIIQGLLHGIPPALGGTKSPPAPIAVMQPEQWRHTPTHLPRTADDQLPASEFKLRAQPAVGAPLLRQAAYDRLTETLPEFVRRPASVPGDQQRGKRNDNFPDITRIQRDPFEGSDGSDKDEGDARRPLPQGGPPDDGDGSSSSHGSRKPSHGRPDGPPRWGSDGPPPPPPDGGGGGGGDDGGR</sequence>
<feature type="compositionally biased region" description="Low complexity" evidence="1">
    <location>
        <begin position="213"/>
        <end position="232"/>
    </location>
</feature>
<evidence type="ECO:0000313" key="3">
    <source>
        <dbReference type="Proteomes" id="UP000077266"/>
    </source>
</evidence>
<proteinExistence type="predicted"/>
<feature type="compositionally biased region" description="Polar residues" evidence="1">
    <location>
        <begin position="594"/>
        <end position="604"/>
    </location>
</feature>
<feature type="compositionally biased region" description="Basic and acidic residues" evidence="1">
    <location>
        <begin position="605"/>
        <end position="615"/>
    </location>
</feature>
<name>A0A166A309_EXIGL</name>
<feature type="region of interest" description="Disordered" evidence="1">
    <location>
        <begin position="1"/>
        <end position="156"/>
    </location>
</feature>
<evidence type="ECO:0000256" key="1">
    <source>
        <dbReference type="SAM" id="MobiDB-lite"/>
    </source>
</evidence>
<feature type="compositionally biased region" description="Polar residues" evidence="1">
    <location>
        <begin position="283"/>
        <end position="301"/>
    </location>
</feature>
<feature type="compositionally biased region" description="Basic and acidic residues" evidence="1">
    <location>
        <begin position="774"/>
        <end position="808"/>
    </location>
</feature>